<gene>
    <name evidence="1" type="ORF">OP8BY_2031</name>
</gene>
<accession>A0A3E2BMP0</accession>
<comment type="caution">
    <text evidence="1">The sequence shown here is derived from an EMBL/GenBank/DDBJ whole genome shotgun (WGS) entry which is preliminary data.</text>
</comment>
<dbReference type="InterPro" id="IPR047708">
    <property type="entry name" value="CD1871A-like"/>
</dbReference>
<dbReference type="EMBL" id="QUAH01000005">
    <property type="protein sequence ID" value="RFT16025.1"/>
    <property type="molecule type" value="Genomic_DNA"/>
</dbReference>
<dbReference type="AlphaFoldDB" id="A0A3E2BMP0"/>
<evidence type="ECO:0008006" key="3">
    <source>
        <dbReference type="Google" id="ProtNLM"/>
    </source>
</evidence>
<dbReference type="Proteomes" id="UP000257323">
    <property type="component" value="Unassembled WGS sequence"/>
</dbReference>
<sequence length="46" mass="5226">MKKRRFLFFVFLFLSAAFIVLGLLSGEFRVVWQKAATVCLECIGIG</sequence>
<organism evidence="1 2">
    <name type="scientific">Candidatus Saccharicenans subterraneus</name>
    <dbReference type="NCBI Taxonomy" id="2508984"/>
    <lineage>
        <taxon>Bacteria</taxon>
        <taxon>Candidatus Aminicenantota</taxon>
        <taxon>Candidatus Aminicenantia</taxon>
        <taxon>Candidatus Aminicenantales</taxon>
        <taxon>Candidatus Saccharicenantaceae</taxon>
        <taxon>Candidatus Saccharicenans</taxon>
    </lineage>
</organism>
<proteinExistence type="predicted"/>
<reference evidence="1 2" key="1">
    <citation type="submission" date="2018-08" db="EMBL/GenBank/DDBJ databases">
        <title>Genome analysis of the thermophilic bacterium of the candidate phylum Aminicenantes from deep subsurface aquifer revealed its physiology and ecological role.</title>
        <authorList>
            <person name="Kadnikov V.V."/>
            <person name="Mardanov A.V."/>
            <person name="Beletsky A.V."/>
            <person name="Karnachuk O.V."/>
            <person name="Ravin N.V."/>
        </authorList>
    </citation>
    <scope>NUCLEOTIDE SEQUENCE [LARGE SCALE GENOMIC DNA]</scope>
    <source>
        <strain evidence="1">BY38</strain>
    </source>
</reference>
<evidence type="ECO:0000313" key="2">
    <source>
        <dbReference type="Proteomes" id="UP000257323"/>
    </source>
</evidence>
<name>A0A3E2BMP0_9BACT</name>
<protein>
    <recommendedName>
        <fullName evidence="3">Thioredoxin</fullName>
    </recommendedName>
</protein>
<dbReference type="NCBIfam" id="NF040920">
    <property type="entry name" value="CD1871A_fam"/>
    <property type="match status" value="1"/>
</dbReference>
<evidence type="ECO:0000313" key="1">
    <source>
        <dbReference type="EMBL" id="RFT16025.1"/>
    </source>
</evidence>